<dbReference type="InterPro" id="IPR016181">
    <property type="entry name" value="Acyl_CoA_acyltransferase"/>
</dbReference>
<dbReference type="InterPro" id="IPR050680">
    <property type="entry name" value="YpeA/RimI_acetyltransf"/>
</dbReference>
<dbReference type="PANTHER" id="PTHR43420">
    <property type="entry name" value="ACETYLTRANSFERASE"/>
    <property type="match status" value="1"/>
</dbReference>
<accession>A0A6G5QIE4</accession>
<dbReference type="Pfam" id="PF00583">
    <property type="entry name" value="Acetyltransf_1"/>
    <property type="match status" value="1"/>
</dbReference>
<evidence type="ECO:0000313" key="4">
    <source>
        <dbReference type="EMBL" id="QCD45379.1"/>
    </source>
</evidence>
<evidence type="ECO:0000313" key="5">
    <source>
        <dbReference type="Proteomes" id="UP000503264"/>
    </source>
</evidence>
<sequence length="184" mass="21471">MIFRANLDDAKSCIRLLRLAMDDIAYYLSGSTDDDECDEILTRYFLSEKNRISHKNIYVFKQNSQILGAICVYFGGELDVLDAQITKELKDKNVKFELLKECESDEFYIDSIAVDENFRGQGIAKKLIHHTFDIAKQNGYAKVSLVVDKRKLKTREFYESLGFKFNQEKELYGHKYDHLIKEIV</sequence>
<dbReference type="CDD" id="cd04301">
    <property type="entry name" value="NAT_SF"/>
    <property type="match status" value="1"/>
</dbReference>
<proteinExistence type="predicted"/>
<keyword evidence="1 4" id="KW-0808">Transferase</keyword>
<keyword evidence="2" id="KW-0012">Acyltransferase</keyword>
<dbReference type="Proteomes" id="UP000503264">
    <property type="component" value="Chromosome"/>
</dbReference>
<organism evidence="4 5">
    <name type="scientific">Campylobacter mucosalis CCUG 21559</name>
    <dbReference type="NCBI Taxonomy" id="1032067"/>
    <lineage>
        <taxon>Bacteria</taxon>
        <taxon>Pseudomonadati</taxon>
        <taxon>Campylobacterota</taxon>
        <taxon>Epsilonproteobacteria</taxon>
        <taxon>Campylobacterales</taxon>
        <taxon>Campylobacteraceae</taxon>
        <taxon>Campylobacter</taxon>
    </lineage>
</organism>
<dbReference type="Gene3D" id="3.40.630.30">
    <property type="match status" value="1"/>
</dbReference>
<evidence type="ECO:0000259" key="3">
    <source>
        <dbReference type="PROSITE" id="PS51186"/>
    </source>
</evidence>
<dbReference type="PANTHER" id="PTHR43420:SF12">
    <property type="entry name" value="N-ACETYLTRANSFERASE DOMAIN-CONTAINING PROTEIN"/>
    <property type="match status" value="1"/>
</dbReference>
<evidence type="ECO:0000256" key="1">
    <source>
        <dbReference type="ARBA" id="ARBA00022679"/>
    </source>
</evidence>
<keyword evidence="5" id="KW-1185">Reference proteome</keyword>
<dbReference type="AlphaFoldDB" id="A0A6G5QIE4"/>
<dbReference type="InterPro" id="IPR000182">
    <property type="entry name" value="GNAT_dom"/>
</dbReference>
<dbReference type="EMBL" id="CP012542">
    <property type="protein sequence ID" value="QCD45379.1"/>
    <property type="molecule type" value="Genomic_DNA"/>
</dbReference>
<dbReference type="PROSITE" id="PS51186">
    <property type="entry name" value="GNAT"/>
    <property type="match status" value="1"/>
</dbReference>
<dbReference type="SUPFAM" id="SSF55729">
    <property type="entry name" value="Acyl-CoA N-acyltransferases (Nat)"/>
    <property type="match status" value="1"/>
</dbReference>
<dbReference type="GO" id="GO:0016747">
    <property type="term" value="F:acyltransferase activity, transferring groups other than amino-acyl groups"/>
    <property type="evidence" value="ECO:0007669"/>
    <property type="project" value="InterPro"/>
</dbReference>
<evidence type="ECO:0000256" key="2">
    <source>
        <dbReference type="ARBA" id="ARBA00023315"/>
    </source>
</evidence>
<protein>
    <submittedName>
        <fullName evidence="4">Acetyltransferase</fullName>
    </submittedName>
</protein>
<gene>
    <name evidence="4" type="ORF">CMUC_1629</name>
</gene>
<name>A0A6G5QIE4_9BACT</name>
<feature type="domain" description="N-acetyltransferase" evidence="3">
    <location>
        <begin position="14"/>
        <end position="184"/>
    </location>
</feature>
<reference evidence="4 5" key="1">
    <citation type="submission" date="2016-07" db="EMBL/GenBank/DDBJ databases">
        <title>Comparative genomics of the Campylobacter concisus group.</title>
        <authorList>
            <person name="Miller W.G."/>
            <person name="Yee E."/>
            <person name="Chapman M.H."/>
            <person name="Huynh S."/>
            <person name="Bono J.L."/>
            <person name="On S.L.W."/>
            <person name="StLeger J."/>
            <person name="Foster G."/>
            <person name="Parker C.T."/>
        </authorList>
    </citation>
    <scope>NUCLEOTIDE SEQUENCE [LARGE SCALE GENOMIC DNA]</scope>
    <source>
        <strain evidence="4 5">CCUG 21559</strain>
    </source>
</reference>